<dbReference type="GO" id="GO:0000045">
    <property type="term" value="P:autophagosome assembly"/>
    <property type="evidence" value="ECO:0000318"/>
    <property type="project" value="GO_Central"/>
</dbReference>
<dbReference type="PANTHER" id="PTHR13292:SF0">
    <property type="entry name" value="AUTOPHAGY-RELATED PROTEIN 101"/>
    <property type="match status" value="1"/>
</dbReference>
<evidence type="ECO:0000313" key="5">
    <source>
        <dbReference type="EMBL" id="AOW26834.1"/>
    </source>
</evidence>
<dbReference type="GO" id="GO:0019901">
    <property type="term" value="F:protein kinase binding"/>
    <property type="evidence" value="ECO:0000318"/>
    <property type="project" value="GO_Central"/>
</dbReference>
<dbReference type="GO" id="GO:0000407">
    <property type="term" value="C:phagophore assembly site"/>
    <property type="evidence" value="ECO:0000318"/>
    <property type="project" value="GO_Central"/>
</dbReference>
<evidence type="ECO:0000313" key="6">
    <source>
        <dbReference type="Proteomes" id="UP000000559"/>
    </source>
</evidence>
<evidence type="ECO:0000313" key="4">
    <source>
        <dbReference type="CGD" id="CAL0000182264"/>
    </source>
</evidence>
<dbReference type="KEGG" id="cal:CAALFM_C112150CA"/>
<reference evidence="5 6" key="1">
    <citation type="journal article" date="2004" name="Proc. Natl. Acad. Sci. U.S.A.">
        <title>The diploid genome sequence of Candida albicans.</title>
        <authorList>
            <person name="Jones T."/>
            <person name="Federspiel N.A."/>
            <person name="Chibana H."/>
            <person name="Dungan J."/>
            <person name="Kalman S."/>
            <person name="Magee B.B."/>
            <person name="Newport G."/>
            <person name="Thorstenson Y.R."/>
            <person name="Agabian N."/>
            <person name="Magee P.T."/>
            <person name="Davis R.W."/>
            <person name="Scherer S."/>
        </authorList>
    </citation>
    <scope>NUCLEOTIDE SEQUENCE [LARGE SCALE GENOMIC DNA]</scope>
    <source>
        <strain evidence="6">SC5314 / ATCC MYA-2876</strain>
    </source>
</reference>
<accession>A0A1D8PFB7</accession>
<proteinExistence type="inferred from homology"/>
<dbReference type="eggNOG" id="KOG4493">
    <property type="taxonomic scope" value="Eukaryota"/>
</dbReference>
<dbReference type="EMBL" id="CP017623">
    <property type="protein sequence ID" value="AOW26834.1"/>
    <property type="molecule type" value="Genomic_DNA"/>
</dbReference>
<dbReference type="InterPro" id="IPR012445">
    <property type="entry name" value="ATG101"/>
</dbReference>
<evidence type="ECO:0000256" key="1">
    <source>
        <dbReference type="ARBA" id="ARBA00007130"/>
    </source>
</evidence>
<dbReference type="AlphaFoldDB" id="A0A1D8PFB7"/>
<dbReference type="InParanoid" id="A0A1D8PFB7"/>
<organism evidence="5 6">
    <name type="scientific">Candida albicans (strain SC5314 / ATCC MYA-2876)</name>
    <name type="common">Yeast</name>
    <dbReference type="NCBI Taxonomy" id="237561"/>
    <lineage>
        <taxon>Eukaryota</taxon>
        <taxon>Fungi</taxon>
        <taxon>Dikarya</taxon>
        <taxon>Ascomycota</taxon>
        <taxon>Saccharomycotina</taxon>
        <taxon>Pichiomycetes</taxon>
        <taxon>Debaryomycetaceae</taxon>
        <taxon>Candida/Lodderomyces clade</taxon>
        <taxon>Candida</taxon>
    </lineage>
</organism>
<protein>
    <recommendedName>
        <fullName evidence="2">Autophagy-related protein 101</fullName>
    </recommendedName>
</protein>
<dbReference type="GO" id="GO:1990316">
    <property type="term" value="C:Atg1/ULK1 kinase complex"/>
    <property type="evidence" value="ECO:0000318"/>
    <property type="project" value="GO_Central"/>
</dbReference>
<sequence>MEFIINVIAERSVLRESLKGIIWTIFFNRLFGPITPVTNEFMNVSYPMANNLPDLDSLIDEKVNRILNQITEVSNQAKINVQFLSKSSNKKKTGWFGNSTYNAQDDLVVWESWLINVESLPLDQVSNGESKNVQTSIQNFANNLTRIYDIADKFKEHIPPITSLDSAPFPYKIIIPEKKSHHNRDYHTGEEGWGTYIKKILD</sequence>
<dbReference type="Proteomes" id="UP000000559">
    <property type="component" value="Chromosome 1"/>
</dbReference>
<dbReference type="STRING" id="237561.A0A1D8PFB7"/>
<reference evidence="5 6" key="3">
    <citation type="journal article" date="2013" name="Genome Biol.">
        <title>Assembly of a phased diploid Candida albicans genome facilitates allele-specific measurements and provides a simple model for repeat and indel structure.</title>
        <authorList>
            <person name="Muzzey D."/>
            <person name="Schwartz K."/>
            <person name="Weissman J.S."/>
            <person name="Sherlock G."/>
        </authorList>
    </citation>
    <scope>NUCLEOTIDE SEQUENCE [LARGE SCALE GENOMIC DNA]</scope>
    <source>
        <strain evidence="6">SC5314 / ATCC MYA-2876</strain>
    </source>
</reference>
<dbReference type="RefSeq" id="XP_019330707.1">
    <property type="nucleotide sequence ID" value="XM_019475162.1"/>
</dbReference>
<dbReference type="VEuPathDB" id="FungiDB:C1_12150C_A"/>
<dbReference type="CGD" id="CAL0000182264">
    <property type="gene designation" value="orf19.12714"/>
</dbReference>
<keyword evidence="6" id="KW-1185">Reference proteome</keyword>
<reference evidence="5 6" key="2">
    <citation type="journal article" date="2007" name="Genome Biol.">
        <title>Assembly of the Candida albicans genome into sixteen supercontigs aligned on the eight chromosomes.</title>
        <authorList>
            <person name="van het Hoog M."/>
            <person name="Rast T.J."/>
            <person name="Martchenko M."/>
            <person name="Grindle S."/>
            <person name="Dignard D."/>
            <person name="Hogues H."/>
            <person name="Cuomo C."/>
            <person name="Berriman M."/>
            <person name="Scherer S."/>
            <person name="Magee B.B."/>
            <person name="Whiteway M."/>
            <person name="Chibana H."/>
            <person name="Nantel A."/>
            <person name="Magee P.T."/>
        </authorList>
    </citation>
    <scope>GENOME REANNOTATION</scope>
    <source>
        <strain evidence="6">SC5314 / ATCC MYA-2876</strain>
    </source>
</reference>
<dbReference type="GeneID" id="3642049"/>
<keyword evidence="3" id="KW-0072">Autophagy</keyword>
<evidence type="ECO:0000256" key="2">
    <source>
        <dbReference type="ARBA" id="ARBA00018874"/>
    </source>
</evidence>
<dbReference type="Pfam" id="PF07855">
    <property type="entry name" value="ATG101"/>
    <property type="match status" value="1"/>
</dbReference>
<dbReference type="OrthoDB" id="10259639at2759"/>
<comment type="similarity">
    <text evidence="1">Belongs to the ATG101 family.</text>
</comment>
<dbReference type="SMR" id="A0A1D8PFB7"/>
<dbReference type="OMA" id="VCWEIWT"/>
<gene>
    <name evidence="5" type="ordered locus">CAALFM_C112150CA</name>
    <name evidence="4" type="ordered locus">orf19.12714</name>
</gene>
<dbReference type="PANTHER" id="PTHR13292">
    <property type="entry name" value="AUTOPHAGY-RELATED PROTEIN 101"/>
    <property type="match status" value="1"/>
</dbReference>
<evidence type="ECO:0000256" key="3">
    <source>
        <dbReference type="ARBA" id="ARBA00023006"/>
    </source>
</evidence>
<name>A0A1D8PFB7_CANAL</name>